<accession>A0A0F9TUL9</accession>
<proteinExistence type="predicted"/>
<protein>
    <submittedName>
        <fullName evidence="1">Uncharacterized protein</fullName>
    </submittedName>
</protein>
<dbReference type="EMBL" id="LAZR01001412">
    <property type="protein sequence ID" value="KKN45073.1"/>
    <property type="molecule type" value="Genomic_DNA"/>
</dbReference>
<comment type="caution">
    <text evidence="1">The sequence shown here is derived from an EMBL/GenBank/DDBJ whole genome shotgun (WGS) entry which is preliminary data.</text>
</comment>
<evidence type="ECO:0000313" key="1">
    <source>
        <dbReference type="EMBL" id="KKN45073.1"/>
    </source>
</evidence>
<reference evidence="1" key="1">
    <citation type="journal article" date="2015" name="Nature">
        <title>Complex archaea that bridge the gap between prokaryotes and eukaryotes.</title>
        <authorList>
            <person name="Spang A."/>
            <person name="Saw J.H."/>
            <person name="Jorgensen S.L."/>
            <person name="Zaremba-Niedzwiedzka K."/>
            <person name="Martijn J."/>
            <person name="Lind A.E."/>
            <person name="van Eijk R."/>
            <person name="Schleper C."/>
            <person name="Guy L."/>
            <person name="Ettema T.J."/>
        </authorList>
    </citation>
    <scope>NUCLEOTIDE SEQUENCE</scope>
</reference>
<dbReference type="AlphaFoldDB" id="A0A0F9TUL9"/>
<name>A0A0F9TUL9_9ZZZZ</name>
<sequence length="74" mass="8164">MSYLMTAQEKTAFDELRALHTKILALHTMVKEDKASPNIGMALLSTGTDICILISDLALGKYAPDKRDLPDLPF</sequence>
<gene>
    <name evidence="1" type="ORF">LCGC14_0686550</name>
</gene>
<organism evidence="1">
    <name type="scientific">marine sediment metagenome</name>
    <dbReference type="NCBI Taxonomy" id="412755"/>
    <lineage>
        <taxon>unclassified sequences</taxon>
        <taxon>metagenomes</taxon>
        <taxon>ecological metagenomes</taxon>
    </lineage>
</organism>